<name>A0A1J4K5A2_9EUKA</name>
<accession>A0A1J4K5A2</accession>
<dbReference type="Proteomes" id="UP000179807">
    <property type="component" value="Unassembled WGS sequence"/>
</dbReference>
<gene>
    <name evidence="7" type="ORF">TRFO_25238</name>
</gene>
<dbReference type="InterPro" id="IPR017441">
    <property type="entry name" value="Protein_kinase_ATP_BS"/>
</dbReference>
<dbReference type="PROSITE" id="PS50011">
    <property type="entry name" value="PROTEIN_KINASE_DOM"/>
    <property type="match status" value="1"/>
</dbReference>
<feature type="domain" description="Protein kinase" evidence="6">
    <location>
        <begin position="65"/>
        <end position="333"/>
    </location>
</feature>
<evidence type="ECO:0000256" key="3">
    <source>
        <dbReference type="ARBA" id="ARBA00022840"/>
    </source>
</evidence>
<feature type="binding site" evidence="4">
    <location>
        <position position="94"/>
    </location>
    <ligand>
        <name>ATP</name>
        <dbReference type="ChEBI" id="CHEBI:30616"/>
    </ligand>
</feature>
<dbReference type="PANTHER" id="PTHR11909">
    <property type="entry name" value="CASEIN KINASE-RELATED"/>
    <property type="match status" value="1"/>
</dbReference>
<evidence type="ECO:0000259" key="6">
    <source>
        <dbReference type="PROSITE" id="PS50011"/>
    </source>
</evidence>
<dbReference type="RefSeq" id="XP_068359769.1">
    <property type="nucleotide sequence ID" value="XM_068504227.1"/>
</dbReference>
<proteinExistence type="inferred from homology"/>
<evidence type="ECO:0000313" key="8">
    <source>
        <dbReference type="Proteomes" id="UP000179807"/>
    </source>
</evidence>
<evidence type="ECO:0000256" key="2">
    <source>
        <dbReference type="ARBA" id="ARBA00022741"/>
    </source>
</evidence>
<evidence type="ECO:0000256" key="1">
    <source>
        <dbReference type="ARBA" id="ARBA00012513"/>
    </source>
</evidence>
<sequence>MNSVHRLSFKNNSKNENDFKGIECIIIFGAFKNNQIIHFLREIIVIFFMASKPTELIGQTIINRFIIRKHLGGGAFGDVYEAEDLQTQRIVALKFETGAATNPQLPNEYKHYKTLEGMANIPTTYGLFDYNKSRILAMDKMGPSLESLFKRCGRKFSLKTVLMIADQMLRIIEYVHSCGILHRDIKPQNFLVGHGKLRNRVFLIDYGVSTVYIDPRTHEHMMYTNNNGLVGTAYYVSINTHLGDQQSRRDDLESIAYVLIRFLRGNLPWQGFKVKSVEERNEKITQMKIQTSPDMLCAGLPKEFKTFIEVVRRMRFDETPRYHWVRQIFNSLFIKKGYVYDGLFDWDEEASIHRPLPSVYLAHTAAKYQRGNERQIRSRKAQIVLPEPRKIFLFGWRH</sequence>
<dbReference type="OrthoDB" id="5800476at2759"/>
<dbReference type="GO" id="GO:0004674">
    <property type="term" value="F:protein serine/threonine kinase activity"/>
    <property type="evidence" value="ECO:0007669"/>
    <property type="project" value="UniProtKB-KW"/>
</dbReference>
<dbReference type="EMBL" id="MLAK01000719">
    <property type="protein sequence ID" value="OHT06633.1"/>
    <property type="molecule type" value="Genomic_DNA"/>
</dbReference>
<protein>
    <recommendedName>
        <fullName evidence="1">non-specific serine/threonine protein kinase</fullName>
        <ecNumber evidence="1">2.7.11.1</ecNumber>
    </recommendedName>
</protein>
<dbReference type="InterPro" id="IPR011009">
    <property type="entry name" value="Kinase-like_dom_sf"/>
</dbReference>
<dbReference type="AlphaFoldDB" id="A0A1J4K5A2"/>
<dbReference type="EC" id="2.7.11.1" evidence="1"/>
<dbReference type="InterPro" id="IPR008271">
    <property type="entry name" value="Ser/Thr_kinase_AS"/>
</dbReference>
<dbReference type="VEuPathDB" id="TrichDB:TRFO_25238"/>
<dbReference type="PROSITE" id="PS00107">
    <property type="entry name" value="PROTEIN_KINASE_ATP"/>
    <property type="match status" value="1"/>
</dbReference>
<comment type="caution">
    <text evidence="7">The sequence shown here is derived from an EMBL/GenBank/DDBJ whole genome shotgun (WGS) entry which is preliminary data.</text>
</comment>
<keyword evidence="5" id="KW-0723">Serine/threonine-protein kinase</keyword>
<dbReference type="SMART" id="SM00220">
    <property type="entry name" value="S_TKc"/>
    <property type="match status" value="1"/>
</dbReference>
<keyword evidence="7" id="KW-0808">Transferase</keyword>
<evidence type="ECO:0000256" key="5">
    <source>
        <dbReference type="RuleBase" id="RU000304"/>
    </source>
</evidence>
<keyword evidence="7" id="KW-0418">Kinase</keyword>
<dbReference type="GeneID" id="94838931"/>
<dbReference type="Pfam" id="PF00069">
    <property type="entry name" value="Pkinase"/>
    <property type="match status" value="1"/>
</dbReference>
<dbReference type="GO" id="GO:0005524">
    <property type="term" value="F:ATP binding"/>
    <property type="evidence" value="ECO:0007669"/>
    <property type="project" value="UniProtKB-UniRule"/>
</dbReference>
<keyword evidence="3 4" id="KW-0067">ATP-binding</keyword>
<dbReference type="Gene3D" id="1.10.510.10">
    <property type="entry name" value="Transferase(Phosphotransferase) domain 1"/>
    <property type="match status" value="1"/>
</dbReference>
<keyword evidence="2 4" id="KW-0547">Nucleotide-binding</keyword>
<dbReference type="InterPro" id="IPR050235">
    <property type="entry name" value="CK1_Ser-Thr_kinase"/>
</dbReference>
<evidence type="ECO:0000313" key="7">
    <source>
        <dbReference type="EMBL" id="OHT06633.1"/>
    </source>
</evidence>
<reference evidence="7" key="1">
    <citation type="submission" date="2016-10" db="EMBL/GenBank/DDBJ databases">
        <authorList>
            <person name="Benchimol M."/>
            <person name="Almeida L.G."/>
            <person name="Vasconcelos A.T."/>
            <person name="Perreira-Neves A."/>
            <person name="Rosa I.A."/>
            <person name="Tasca T."/>
            <person name="Bogo M.R."/>
            <person name="de Souza W."/>
        </authorList>
    </citation>
    <scope>NUCLEOTIDE SEQUENCE [LARGE SCALE GENOMIC DNA]</scope>
    <source>
        <strain evidence="7">K</strain>
    </source>
</reference>
<keyword evidence="8" id="KW-1185">Reference proteome</keyword>
<dbReference type="InterPro" id="IPR000719">
    <property type="entry name" value="Prot_kinase_dom"/>
</dbReference>
<dbReference type="FunFam" id="1.10.510.10:FF:000596">
    <property type="entry name" value="CK1 family protein kinase"/>
    <property type="match status" value="1"/>
</dbReference>
<dbReference type="SUPFAM" id="SSF56112">
    <property type="entry name" value="Protein kinase-like (PK-like)"/>
    <property type="match status" value="1"/>
</dbReference>
<dbReference type="CDD" id="cd14016">
    <property type="entry name" value="STKc_CK1"/>
    <property type="match status" value="1"/>
</dbReference>
<dbReference type="PROSITE" id="PS00108">
    <property type="entry name" value="PROTEIN_KINASE_ST"/>
    <property type="match status" value="1"/>
</dbReference>
<evidence type="ECO:0000256" key="4">
    <source>
        <dbReference type="PROSITE-ProRule" id="PRU10141"/>
    </source>
</evidence>
<organism evidence="7 8">
    <name type="scientific">Tritrichomonas foetus</name>
    <dbReference type="NCBI Taxonomy" id="1144522"/>
    <lineage>
        <taxon>Eukaryota</taxon>
        <taxon>Metamonada</taxon>
        <taxon>Parabasalia</taxon>
        <taxon>Tritrichomonadida</taxon>
        <taxon>Tritrichomonadidae</taxon>
        <taxon>Tritrichomonas</taxon>
    </lineage>
</organism>
<comment type="similarity">
    <text evidence="5">Belongs to the protein kinase superfamily.</text>
</comment>